<dbReference type="SUPFAM" id="SSF52402">
    <property type="entry name" value="Adenine nucleotide alpha hydrolases-like"/>
    <property type="match status" value="1"/>
</dbReference>
<dbReference type="GO" id="GO:0005524">
    <property type="term" value="F:ATP binding"/>
    <property type="evidence" value="ECO:0007669"/>
    <property type="project" value="UniProtKB-KW"/>
</dbReference>
<dbReference type="RefSeq" id="WP_326840187.1">
    <property type="nucleotide sequence ID" value="NZ_SVNY01000002.1"/>
</dbReference>
<evidence type="ECO:0000259" key="12">
    <source>
        <dbReference type="PROSITE" id="PS51278"/>
    </source>
</evidence>
<dbReference type="GO" id="GO:0005829">
    <property type="term" value="C:cytosol"/>
    <property type="evidence" value="ECO:0007669"/>
    <property type="project" value="TreeGrafter"/>
</dbReference>
<dbReference type="InterPro" id="IPR017932">
    <property type="entry name" value="GATase_2_dom"/>
</dbReference>
<dbReference type="EC" id="6.3.5.4" evidence="3"/>
<dbReference type="InterPro" id="IPR033738">
    <property type="entry name" value="AsnB_N"/>
</dbReference>
<evidence type="ECO:0000256" key="11">
    <source>
        <dbReference type="PIRSR" id="PIRSR001589-3"/>
    </source>
</evidence>
<comment type="catalytic activity">
    <reaction evidence="8">
        <text>L-aspartate + L-glutamine + ATP + H2O = L-asparagine + L-glutamate + AMP + diphosphate + H(+)</text>
        <dbReference type="Rhea" id="RHEA:12228"/>
        <dbReference type="ChEBI" id="CHEBI:15377"/>
        <dbReference type="ChEBI" id="CHEBI:15378"/>
        <dbReference type="ChEBI" id="CHEBI:29985"/>
        <dbReference type="ChEBI" id="CHEBI:29991"/>
        <dbReference type="ChEBI" id="CHEBI:30616"/>
        <dbReference type="ChEBI" id="CHEBI:33019"/>
        <dbReference type="ChEBI" id="CHEBI:58048"/>
        <dbReference type="ChEBI" id="CHEBI:58359"/>
        <dbReference type="ChEBI" id="CHEBI:456215"/>
        <dbReference type="EC" id="6.3.5.4"/>
    </reaction>
</comment>
<keyword evidence="7 9" id="KW-0315">Glutamine amidotransferase</keyword>
<name>A0A928KRW8_9FIRM</name>
<evidence type="ECO:0000256" key="10">
    <source>
        <dbReference type="PIRSR" id="PIRSR001589-2"/>
    </source>
</evidence>
<dbReference type="Pfam" id="PF00733">
    <property type="entry name" value="Asn_synthase"/>
    <property type="match status" value="1"/>
</dbReference>
<dbReference type="PANTHER" id="PTHR43284">
    <property type="entry name" value="ASPARAGINE SYNTHETASE (GLUTAMINE-HYDROLYZING)"/>
    <property type="match status" value="1"/>
</dbReference>
<feature type="active site" description="For GATase activity" evidence="9">
    <location>
        <position position="2"/>
    </location>
</feature>
<evidence type="ECO:0000256" key="3">
    <source>
        <dbReference type="ARBA" id="ARBA00012737"/>
    </source>
</evidence>
<keyword evidence="4 10" id="KW-0547">Nucleotide-binding</keyword>
<evidence type="ECO:0000256" key="9">
    <source>
        <dbReference type="PIRSR" id="PIRSR001589-1"/>
    </source>
</evidence>
<comment type="caution">
    <text evidence="13">The sequence shown here is derived from an EMBL/GenBank/DDBJ whole genome shotgun (WGS) entry which is preliminary data.</text>
</comment>
<evidence type="ECO:0000256" key="2">
    <source>
        <dbReference type="ARBA" id="ARBA00005752"/>
    </source>
</evidence>
<sequence length="617" mass="70681">MCGIAGFCDYHDTLTEEAPLWGALAKRMGNRLRHRGPDDAGVHVSSHAAFAHARLAVVDIEGGRQPMTRVQDGYRYTITYNGELYNTEELRQELRLLGCQFQSHSDTEVLLYCYIHFGPFCAEKLNGIYAFAIDDERRNCTFLCRDRFGVKPLFYTTVNDRLVFGSEMKALFEYPGINPVLDKTSLCELFGLGPARTAGCGVFQGIRELKPGYSAVFNREGLRAYPYFELESYEHPDSYEDTVLRVRELLADTVSRQLISDVPLCTFLSGGLDSSIITALAAVQYKNEGRLLDTYSFDYKNNEKYFKPSAFQPDEDRPWVDRMIEEFGTQHRFLECDTETLADCLYDAVIAKDLPGMADVDSSLLHFCSQVKAGHVVALSGECSDEIFGGYPWFHKKEAFEGKTFPWSPDLSIRKSLIKPEILRELGLDEYVDRRYTESVEATPRLAGESAEERRRREISYLNIHWFMSTLLDRKDRCSMASGLEVRVPYADHRLVQYVFNTPWEYKTHGGVTKGLLRDAAKDWLPEDILMRKKSPYPKTHNPSYEALVRHRLTRIMEDPVEPIHQLIDDGAVRALLAEKSDYGKPWFGQLMAGPQLMAYLLQINFWLKRYDISIQL</sequence>
<keyword evidence="6 9" id="KW-0061">Asparagine biosynthesis</keyword>
<evidence type="ECO:0000256" key="8">
    <source>
        <dbReference type="ARBA" id="ARBA00048741"/>
    </source>
</evidence>
<feature type="binding site" evidence="10">
    <location>
        <begin position="380"/>
        <end position="381"/>
    </location>
    <ligand>
        <name>ATP</name>
        <dbReference type="ChEBI" id="CHEBI:30616"/>
    </ligand>
</feature>
<evidence type="ECO:0000256" key="5">
    <source>
        <dbReference type="ARBA" id="ARBA00022840"/>
    </source>
</evidence>
<keyword evidence="13" id="KW-0436">Ligase</keyword>
<dbReference type="Gene3D" id="3.40.50.620">
    <property type="entry name" value="HUPs"/>
    <property type="match status" value="1"/>
</dbReference>
<dbReference type="Gene3D" id="3.60.20.10">
    <property type="entry name" value="Glutamine Phosphoribosylpyrophosphate, subunit 1, domain 1"/>
    <property type="match status" value="1"/>
</dbReference>
<feature type="binding site" evidence="10">
    <location>
        <position position="106"/>
    </location>
    <ligand>
        <name>L-glutamine</name>
        <dbReference type="ChEBI" id="CHEBI:58359"/>
    </ligand>
</feature>
<dbReference type="PROSITE" id="PS51278">
    <property type="entry name" value="GATASE_TYPE_2"/>
    <property type="match status" value="1"/>
</dbReference>
<comment type="pathway">
    <text evidence="1">Amino-acid biosynthesis; L-asparagine biosynthesis; L-asparagine from L-aspartate (L-Gln route): step 1/1.</text>
</comment>
<dbReference type="Proteomes" id="UP000754750">
    <property type="component" value="Unassembled WGS sequence"/>
</dbReference>
<dbReference type="InterPro" id="IPR014729">
    <property type="entry name" value="Rossmann-like_a/b/a_fold"/>
</dbReference>
<dbReference type="InterPro" id="IPR051786">
    <property type="entry name" value="ASN_synthetase/amidase"/>
</dbReference>
<gene>
    <name evidence="13" type="primary">asnB</name>
    <name evidence="13" type="ORF">E7512_05895</name>
</gene>
<evidence type="ECO:0000256" key="4">
    <source>
        <dbReference type="ARBA" id="ARBA00022741"/>
    </source>
</evidence>
<keyword evidence="5 10" id="KW-0067">ATP-binding</keyword>
<comment type="similarity">
    <text evidence="2">Belongs to the asparagine synthetase family.</text>
</comment>
<reference evidence="13" key="1">
    <citation type="submission" date="2019-04" db="EMBL/GenBank/DDBJ databases">
        <title>Evolution of Biomass-Degrading Anaerobic Consortia Revealed by Metagenomics.</title>
        <authorList>
            <person name="Peng X."/>
        </authorList>
    </citation>
    <scope>NUCLEOTIDE SEQUENCE</scope>
    <source>
        <strain evidence="13">SIG551</strain>
    </source>
</reference>
<evidence type="ECO:0000313" key="14">
    <source>
        <dbReference type="Proteomes" id="UP000754750"/>
    </source>
</evidence>
<dbReference type="NCBIfam" id="TIGR01536">
    <property type="entry name" value="asn_synth_AEB"/>
    <property type="match status" value="1"/>
</dbReference>
<protein>
    <recommendedName>
        <fullName evidence="3">asparagine synthase (glutamine-hydrolyzing)</fullName>
        <ecNumber evidence="3">6.3.5.4</ecNumber>
    </recommendedName>
</protein>
<accession>A0A928KRW8</accession>
<dbReference type="SUPFAM" id="SSF56235">
    <property type="entry name" value="N-terminal nucleophile aminohydrolases (Ntn hydrolases)"/>
    <property type="match status" value="1"/>
</dbReference>
<dbReference type="InterPro" id="IPR029055">
    <property type="entry name" value="Ntn_hydrolases_N"/>
</dbReference>
<feature type="domain" description="Glutamine amidotransferase type-2" evidence="12">
    <location>
        <begin position="2"/>
        <end position="220"/>
    </location>
</feature>
<dbReference type="PANTHER" id="PTHR43284:SF1">
    <property type="entry name" value="ASPARAGINE SYNTHETASE"/>
    <property type="match status" value="1"/>
</dbReference>
<dbReference type="GO" id="GO:0004066">
    <property type="term" value="F:asparagine synthase (glutamine-hydrolyzing) activity"/>
    <property type="evidence" value="ECO:0007669"/>
    <property type="project" value="UniProtKB-EC"/>
</dbReference>
<proteinExistence type="inferred from homology"/>
<dbReference type="AlphaFoldDB" id="A0A928KRW8"/>
<evidence type="ECO:0000256" key="1">
    <source>
        <dbReference type="ARBA" id="ARBA00005187"/>
    </source>
</evidence>
<dbReference type="EMBL" id="SVNY01000002">
    <property type="protein sequence ID" value="MBE6833104.1"/>
    <property type="molecule type" value="Genomic_DNA"/>
</dbReference>
<keyword evidence="9" id="KW-0028">Amino-acid biosynthesis</keyword>
<dbReference type="InterPro" id="IPR001962">
    <property type="entry name" value="Asn_synthase"/>
</dbReference>
<dbReference type="InterPro" id="IPR006426">
    <property type="entry name" value="Asn_synth_AEB"/>
</dbReference>
<dbReference type="CDD" id="cd00712">
    <property type="entry name" value="AsnB"/>
    <property type="match status" value="1"/>
</dbReference>
<dbReference type="CDD" id="cd01991">
    <property type="entry name" value="Asn_synthase_B_C"/>
    <property type="match status" value="1"/>
</dbReference>
<evidence type="ECO:0000256" key="7">
    <source>
        <dbReference type="ARBA" id="ARBA00022962"/>
    </source>
</evidence>
<evidence type="ECO:0000256" key="6">
    <source>
        <dbReference type="ARBA" id="ARBA00022888"/>
    </source>
</evidence>
<feature type="site" description="Important for beta-aspartyl-AMP intermediate formation" evidence="11">
    <location>
        <position position="382"/>
    </location>
</feature>
<organism evidence="13 14">
    <name type="scientific">Faecalispora sporosphaeroides</name>
    <dbReference type="NCBI Taxonomy" id="1549"/>
    <lineage>
        <taxon>Bacteria</taxon>
        <taxon>Bacillati</taxon>
        <taxon>Bacillota</taxon>
        <taxon>Clostridia</taxon>
        <taxon>Eubacteriales</taxon>
        <taxon>Oscillospiraceae</taxon>
        <taxon>Faecalispora</taxon>
    </lineage>
</organism>
<evidence type="ECO:0000313" key="13">
    <source>
        <dbReference type="EMBL" id="MBE6833104.1"/>
    </source>
</evidence>
<dbReference type="GO" id="GO:0006529">
    <property type="term" value="P:asparagine biosynthetic process"/>
    <property type="evidence" value="ECO:0007669"/>
    <property type="project" value="UniProtKB-KW"/>
</dbReference>
<dbReference type="Pfam" id="PF13537">
    <property type="entry name" value="GATase_7"/>
    <property type="match status" value="1"/>
</dbReference>
<dbReference type="PIRSF" id="PIRSF001589">
    <property type="entry name" value="Asn_synthetase_glu-h"/>
    <property type="match status" value="1"/>
</dbReference>